<dbReference type="RefSeq" id="WP_241445280.1">
    <property type="nucleotide sequence ID" value="NZ_BSUJ01000001.1"/>
</dbReference>
<dbReference type="CDD" id="cd00592">
    <property type="entry name" value="HTH_MerR-like"/>
    <property type="match status" value="1"/>
</dbReference>
<name>A0ABQ6HMF4_9MICO</name>
<accession>A0ABQ6HMF4</accession>
<evidence type="ECO:0000256" key="2">
    <source>
        <dbReference type="SAM" id="MobiDB-lite"/>
    </source>
</evidence>
<comment type="caution">
    <text evidence="4">The sequence shown here is derived from an EMBL/GenBank/DDBJ whole genome shotgun (WGS) entry which is preliminary data.</text>
</comment>
<gene>
    <name evidence="4" type="ORF">GCM10025862_16500</name>
</gene>
<keyword evidence="5" id="KW-1185">Reference proteome</keyword>
<dbReference type="SUPFAM" id="SSF46955">
    <property type="entry name" value="Putative DNA-binding domain"/>
    <property type="match status" value="1"/>
</dbReference>
<reference evidence="5" key="1">
    <citation type="journal article" date="2019" name="Int. J. Syst. Evol. Microbiol.">
        <title>The Global Catalogue of Microorganisms (GCM) 10K type strain sequencing project: providing services to taxonomists for standard genome sequencing and annotation.</title>
        <authorList>
            <consortium name="The Broad Institute Genomics Platform"/>
            <consortium name="The Broad Institute Genome Sequencing Center for Infectious Disease"/>
            <person name="Wu L."/>
            <person name="Ma J."/>
        </authorList>
    </citation>
    <scope>NUCLEOTIDE SEQUENCE [LARGE SCALE GENOMIC DNA]</scope>
    <source>
        <strain evidence="5">NBRC 105830</strain>
    </source>
</reference>
<dbReference type="Gene3D" id="1.10.1660.10">
    <property type="match status" value="1"/>
</dbReference>
<feature type="region of interest" description="Disordered" evidence="2">
    <location>
        <begin position="87"/>
        <end position="111"/>
    </location>
</feature>
<dbReference type="InterPro" id="IPR000551">
    <property type="entry name" value="MerR-type_HTH_dom"/>
</dbReference>
<dbReference type="EMBL" id="BSUJ01000001">
    <property type="protein sequence ID" value="GMA19629.1"/>
    <property type="molecule type" value="Genomic_DNA"/>
</dbReference>
<dbReference type="Proteomes" id="UP001157109">
    <property type="component" value="Unassembled WGS sequence"/>
</dbReference>
<dbReference type="PROSITE" id="PS50937">
    <property type="entry name" value="HTH_MERR_2"/>
    <property type="match status" value="1"/>
</dbReference>
<dbReference type="InterPro" id="IPR047057">
    <property type="entry name" value="MerR_fam"/>
</dbReference>
<dbReference type="InterPro" id="IPR009061">
    <property type="entry name" value="DNA-bd_dom_put_sf"/>
</dbReference>
<dbReference type="PANTHER" id="PTHR30204:SF89">
    <property type="entry name" value="HTH MERR-TYPE DOMAIN-CONTAINING PROTEIN"/>
    <property type="match status" value="1"/>
</dbReference>
<evidence type="ECO:0000259" key="3">
    <source>
        <dbReference type="PROSITE" id="PS50937"/>
    </source>
</evidence>
<keyword evidence="1" id="KW-0238">DNA-binding</keyword>
<protein>
    <submittedName>
        <fullName evidence="4">MerR family transcriptional regulator</fullName>
    </submittedName>
</protein>
<evidence type="ECO:0000313" key="4">
    <source>
        <dbReference type="EMBL" id="GMA19629.1"/>
    </source>
</evidence>
<evidence type="ECO:0000256" key="1">
    <source>
        <dbReference type="ARBA" id="ARBA00023125"/>
    </source>
</evidence>
<organism evidence="4 5">
    <name type="scientific">Arsenicicoccus piscis</name>
    <dbReference type="NCBI Taxonomy" id="673954"/>
    <lineage>
        <taxon>Bacteria</taxon>
        <taxon>Bacillati</taxon>
        <taxon>Actinomycetota</taxon>
        <taxon>Actinomycetes</taxon>
        <taxon>Micrococcales</taxon>
        <taxon>Intrasporangiaceae</taxon>
        <taxon>Arsenicicoccus</taxon>
    </lineage>
</organism>
<dbReference type="SMART" id="SM00422">
    <property type="entry name" value="HTH_MERR"/>
    <property type="match status" value="1"/>
</dbReference>
<feature type="domain" description="HTH merR-type" evidence="3">
    <location>
        <begin position="21"/>
        <end position="79"/>
    </location>
</feature>
<dbReference type="PANTHER" id="PTHR30204">
    <property type="entry name" value="REDOX-CYCLING DRUG-SENSING TRANSCRIPTIONAL ACTIVATOR SOXR"/>
    <property type="match status" value="1"/>
</dbReference>
<sequence length="236" mass="24692">MSARPLTIGAVLAQLQPDFPDISISKIRFLEAKGLVTPARTGSGYRTYTASDVDRLRYVLTAQRDWFWPLKVIADALDAMDRGLEAPTPSAGAGSLPAAPPAPVDPSLPSAADLSVAPTTLRLTGRELATAAGLDEPTVAALVQFGLLRADAQGHFDDAALAVARAAGALGSYGLEARHLRPFKMAADRELGLVQQVARPHRGSAADPEGSDRTGEVLAACLALHTALVRQGLTAR</sequence>
<evidence type="ECO:0000313" key="5">
    <source>
        <dbReference type="Proteomes" id="UP001157109"/>
    </source>
</evidence>
<feature type="compositionally biased region" description="Low complexity" evidence="2">
    <location>
        <begin position="87"/>
        <end position="97"/>
    </location>
</feature>
<dbReference type="Pfam" id="PF13411">
    <property type="entry name" value="MerR_1"/>
    <property type="match status" value="1"/>
</dbReference>
<proteinExistence type="predicted"/>